<keyword evidence="7" id="KW-1185">Reference proteome</keyword>
<dbReference type="RefSeq" id="WP_380079707.1">
    <property type="nucleotide sequence ID" value="NZ_JBHSGO010000206.1"/>
</dbReference>
<evidence type="ECO:0000259" key="5">
    <source>
        <dbReference type="Pfam" id="PF06803"/>
    </source>
</evidence>
<evidence type="ECO:0000256" key="2">
    <source>
        <dbReference type="ARBA" id="ARBA00022692"/>
    </source>
</evidence>
<evidence type="ECO:0000256" key="1">
    <source>
        <dbReference type="ARBA" id="ARBA00004127"/>
    </source>
</evidence>
<evidence type="ECO:0000313" key="7">
    <source>
        <dbReference type="Proteomes" id="UP001596020"/>
    </source>
</evidence>
<keyword evidence="2" id="KW-0812">Transmembrane</keyword>
<organism evidence="6 7">
    <name type="scientific">Falsiporphyromonas endometrii</name>
    <dbReference type="NCBI Taxonomy" id="1387297"/>
    <lineage>
        <taxon>Bacteria</taxon>
        <taxon>Pseudomonadati</taxon>
        <taxon>Bacteroidota</taxon>
        <taxon>Bacteroidia</taxon>
        <taxon>Bacteroidales</taxon>
        <taxon>Porphyromonadaceae</taxon>
        <taxon>Falsiporphyromonas</taxon>
    </lineage>
</organism>
<protein>
    <submittedName>
        <fullName evidence="6">YkvA family protein</fullName>
    </submittedName>
</protein>
<dbReference type="EMBL" id="JBHSGO010000206">
    <property type="protein sequence ID" value="MFC4666540.1"/>
    <property type="molecule type" value="Genomic_DNA"/>
</dbReference>
<keyword evidence="3" id="KW-1133">Transmembrane helix</keyword>
<comment type="subcellular location">
    <subcellularLocation>
        <location evidence="1">Endomembrane system</location>
        <topology evidence="1">Multi-pass membrane protein</topology>
    </subcellularLocation>
</comment>
<reference evidence="7" key="1">
    <citation type="journal article" date="2019" name="Int. J. Syst. Evol. Microbiol.">
        <title>The Global Catalogue of Microorganisms (GCM) 10K type strain sequencing project: providing services to taxonomists for standard genome sequencing and annotation.</title>
        <authorList>
            <consortium name="The Broad Institute Genomics Platform"/>
            <consortium name="The Broad Institute Genome Sequencing Center for Infectious Disease"/>
            <person name="Wu L."/>
            <person name="Ma J."/>
        </authorList>
    </citation>
    <scope>NUCLEOTIDE SEQUENCE [LARGE SCALE GENOMIC DNA]</scope>
    <source>
        <strain evidence="7">CGMCC 4.7357</strain>
    </source>
</reference>
<dbReference type="Pfam" id="PF06803">
    <property type="entry name" value="DUF1232"/>
    <property type="match status" value="1"/>
</dbReference>
<evidence type="ECO:0000313" key="6">
    <source>
        <dbReference type="EMBL" id="MFC4666540.1"/>
    </source>
</evidence>
<dbReference type="InterPro" id="IPR010652">
    <property type="entry name" value="DUF1232"/>
</dbReference>
<sequence length="134" mass="15499">MMQQRHTHFKVKGINTPILLSDLAMYSHYYKENRFFSAIKKAIGKIGKKACEKFLQIYYLFQSDHVPTQKKILLVAAMGYFISPIDLIPDFIVPFVGFTDDLAVAEIILLTFKNSLTEEIKQLAHKRTLEIFRG</sequence>
<feature type="domain" description="DUF1232" evidence="5">
    <location>
        <begin position="71"/>
        <end position="105"/>
    </location>
</feature>
<comment type="caution">
    <text evidence="6">The sequence shown here is derived from an EMBL/GenBank/DDBJ whole genome shotgun (WGS) entry which is preliminary data.</text>
</comment>
<accession>A0ABV9K8M2</accession>
<evidence type="ECO:0000256" key="4">
    <source>
        <dbReference type="ARBA" id="ARBA00023136"/>
    </source>
</evidence>
<evidence type="ECO:0000256" key="3">
    <source>
        <dbReference type="ARBA" id="ARBA00022989"/>
    </source>
</evidence>
<proteinExistence type="predicted"/>
<name>A0ABV9K8M2_9PORP</name>
<gene>
    <name evidence="6" type="ORF">ACFO3G_08035</name>
</gene>
<dbReference type="Proteomes" id="UP001596020">
    <property type="component" value="Unassembled WGS sequence"/>
</dbReference>
<keyword evidence="4" id="KW-0472">Membrane</keyword>